<proteinExistence type="predicted"/>
<dbReference type="SUPFAM" id="SSF58104">
    <property type="entry name" value="Methyl-accepting chemotaxis protein (MCP) signaling domain"/>
    <property type="match status" value="1"/>
</dbReference>
<keyword evidence="3" id="KW-1185">Reference proteome</keyword>
<accession>A0A1M6PRI7</accession>
<sequence>MDDKTFELLEKLYVEFIKFKEEMMEFKEEMTEFKEEMIGFKEEMTEFKEEMVGFKEEMTEFKEEMIGFKGDMTEFKEEMVDFKEEMTEYKKDTNGRLIRLEIAIEEIRDKATEALEAFEVLSETNKKQHEEIMRELKGEISVIELAVKRKAT</sequence>
<dbReference type="RefSeq" id="WP_072966706.1">
    <property type="nucleotide sequence ID" value="NZ_FRAJ01000009.1"/>
</dbReference>
<organism evidence="2 3">
    <name type="scientific">Caminicella sporogenes DSM 14501</name>
    <dbReference type="NCBI Taxonomy" id="1121266"/>
    <lineage>
        <taxon>Bacteria</taxon>
        <taxon>Bacillati</taxon>
        <taxon>Bacillota</taxon>
        <taxon>Clostridia</taxon>
        <taxon>Peptostreptococcales</taxon>
        <taxon>Caminicellaceae</taxon>
        <taxon>Caminicella</taxon>
    </lineage>
</organism>
<dbReference type="AlphaFoldDB" id="A0A1M6PRI7"/>
<dbReference type="EMBL" id="FRAJ01000009">
    <property type="protein sequence ID" value="SHK10547.1"/>
    <property type="molecule type" value="Genomic_DNA"/>
</dbReference>
<evidence type="ECO:0000313" key="2">
    <source>
        <dbReference type="EMBL" id="SHK10547.1"/>
    </source>
</evidence>
<evidence type="ECO:0000256" key="1">
    <source>
        <dbReference type="SAM" id="Coils"/>
    </source>
</evidence>
<reference evidence="2 3" key="1">
    <citation type="submission" date="2016-11" db="EMBL/GenBank/DDBJ databases">
        <authorList>
            <person name="Jaros S."/>
            <person name="Januszkiewicz K."/>
            <person name="Wedrychowicz H."/>
        </authorList>
    </citation>
    <scope>NUCLEOTIDE SEQUENCE [LARGE SCALE GENOMIC DNA]</scope>
    <source>
        <strain evidence="2 3">DSM 14501</strain>
    </source>
</reference>
<dbReference type="Gene3D" id="6.10.250.3110">
    <property type="match status" value="1"/>
</dbReference>
<dbReference type="Proteomes" id="UP000184082">
    <property type="component" value="Unassembled WGS sequence"/>
</dbReference>
<keyword evidence="1" id="KW-0175">Coiled coil</keyword>
<name>A0A1M6PRI7_9FIRM</name>
<protein>
    <submittedName>
        <fullName evidence="2">Uncharacterized protein</fullName>
    </submittedName>
</protein>
<evidence type="ECO:0000313" key="3">
    <source>
        <dbReference type="Proteomes" id="UP000184082"/>
    </source>
</evidence>
<dbReference type="STRING" id="1121266.SAMN02745883_01277"/>
<gene>
    <name evidence="2" type="ORF">SAMN02745883_01277</name>
</gene>
<feature type="coiled-coil region" evidence="1">
    <location>
        <begin position="9"/>
        <end position="146"/>
    </location>
</feature>